<evidence type="ECO:0000313" key="5">
    <source>
        <dbReference type="Proteomes" id="UP001165367"/>
    </source>
</evidence>
<dbReference type="InterPro" id="IPR036291">
    <property type="entry name" value="NAD(P)-bd_dom_sf"/>
</dbReference>
<keyword evidence="5" id="KW-1185">Reference proteome</keyword>
<comment type="caution">
    <text evidence="4">The sequence shown here is derived from an EMBL/GenBank/DDBJ whole genome shotgun (WGS) entry which is preliminary data.</text>
</comment>
<dbReference type="Proteomes" id="UP001165367">
    <property type="component" value="Unassembled WGS sequence"/>
</dbReference>
<dbReference type="SUPFAM" id="SSF51735">
    <property type="entry name" value="NAD(P)-binding Rossmann-fold domains"/>
    <property type="match status" value="1"/>
</dbReference>
<dbReference type="CDD" id="cd05233">
    <property type="entry name" value="SDR_c"/>
    <property type="match status" value="1"/>
</dbReference>
<organism evidence="4 5">
    <name type="scientific">Terrimonas ginsenosidimutans</name>
    <dbReference type="NCBI Taxonomy" id="2908004"/>
    <lineage>
        <taxon>Bacteria</taxon>
        <taxon>Pseudomonadati</taxon>
        <taxon>Bacteroidota</taxon>
        <taxon>Chitinophagia</taxon>
        <taxon>Chitinophagales</taxon>
        <taxon>Chitinophagaceae</taxon>
        <taxon>Terrimonas</taxon>
    </lineage>
</organism>
<gene>
    <name evidence="4" type="ORF">LZZ85_27210</name>
</gene>
<dbReference type="PRINTS" id="PR00080">
    <property type="entry name" value="SDRFAMILY"/>
</dbReference>
<evidence type="ECO:0000313" key="4">
    <source>
        <dbReference type="EMBL" id="MCG2618022.1"/>
    </source>
</evidence>
<reference evidence="4" key="1">
    <citation type="submission" date="2022-01" db="EMBL/GenBank/DDBJ databases">
        <authorList>
            <person name="Jo J.-H."/>
            <person name="Im W.-T."/>
        </authorList>
    </citation>
    <scope>NUCLEOTIDE SEQUENCE</scope>
    <source>
        <strain evidence="4">NA20</strain>
    </source>
</reference>
<dbReference type="PANTHER" id="PTHR44196:SF2">
    <property type="entry name" value="SHORT-CHAIN DEHYDROGENASE-RELATED"/>
    <property type="match status" value="1"/>
</dbReference>
<dbReference type="EMBL" id="JAKLTR010000030">
    <property type="protein sequence ID" value="MCG2618022.1"/>
    <property type="molecule type" value="Genomic_DNA"/>
</dbReference>
<sequence>MKEYILLTGASSGIGYEMAFLLAQKNKNLILVSRSHEKLNQMREELIQKYGVSVYYIVKDLTDARAATELYQDIKRQELLVTALINNAGVGHYGRFIEIEAADELKMIELNVSSVVVLTKLFAREMAEYGTGRIMNVSSLLAFLPFPYYAVYSATKAFILAFSDTVAAELEHTGVVVTALCPGPVDTGFNSEAMRTTNAFRANKPMPARAVAEQGVKLLLEGKGSKVVGFMNRLLSFLPRLVPGTIMMRVKKKLASQQK</sequence>
<dbReference type="PRINTS" id="PR00081">
    <property type="entry name" value="GDHRDH"/>
</dbReference>
<dbReference type="InterPro" id="IPR020904">
    <property type="entry name" value="Sc_DH/Rdtase_CS"/>
</dbReference>
<keyword evidence="2" id="KW-0560">Oxidoreductase</keyword>
<name>A0ABS9L072_9BACT</name>
<evidence type="ECO:0000256" key="1">
    <source>
        <dbReference type="ARBA" id="ARBA00006484"/>
    </source>
</evidence>
<comment type="similarity">
    <text evidence="1 3">Belongs to the short-chain dehydrogenases/reductases (SDR) family.</text>
</comment>
<evidence type="ECO:0000256" key="2">
    <source>
        <dbReference type="ARBA" id="ARBA00023002"/>
    </source>
</evidence>
<dbReference type="PROSITE" id="PS00061">
    <property type="entry name" value="ADH_SHORT"/>
    <property type="match status" value="1"/>
</dbReference>
<evidence type="ECO:0000256" key="3">
    <source>
        <dbReference type="RuleBase" id="RU000363"/>
    </source>
</evidence>
<dbReference type="PIRSF" id="PIRSF000126">
    <property type="entry name" value="11-beta-HSD1"/>
    <property type="match status" value="1"/>
</dbReference>
<dbReference type="PANTHER" id="PTHR44196">
    <property type="entry name" value="DEHYDROGENASE/REDUCTASE SDR FAMILY MEMBER 7B"/>
    <property type="match status" value="1"/>
</dbReference>
<dbReference type="Pfam" id="PF00106">
    <property type="entry name" value="adh_short"/>
    <property type="match status" value="1"/>
</dbReference>
<accession>A0ABS9L072</accession>
<protein>
    <submittedName>
        <fullName evidence="4">SDR family oxidoreductase</fullName>
    </submittedName>
</protein>
<dbReference type="Gene3D" id="3.40.50.720">
    <property type="entry name" value="NAD(P)-binding Rossmann-like Domain"/>
    <property type="match status" value="1"/>
</dbReference>
<dbReference type="RefSeq" id="WP_237877077.1">
    <property type="nucleotide sequence ID" value="NZ_JAKLTR010000030.1"/>
</dbReference>
<proteinExistence type="inferred from homology"/>
<dbReference type="InterPro" id="IPR002347">
    <property type="entry name" value="SDR_fam"/>
</dbReference>